<dbReference type="CDD" id="cd06261">
    <property type="entry name" value="TM_PBP2"/>
    <property type="match status" value="1"/>
</dbReference>
<feature type="transmembrane region" description="Helical" evidence="5">
    <location>
        <begin position="320"/>
        <end position="342"/>
    </location>
</feature>
<dbReference type="InterPro" id="IPR000515">
    <property type="entry name" value="MetI-like"/>
</dbReference>
<organism evidence="7 8">
    <name type="scientific">Oceanisphaera marina</name>
    <dbReference type="NCBI Taxonomy" id="2017550"/>
    <lineage>
        <taxon>Bacteria</taxon>
        <taxon>Pseudomonadati</taxon>
        <taxon>Pseudomonadota</taxon>
        <taxon>Gammaproteobacteria</taxon>
        <taxon>Aeromonadales</taxon>
        <taxon>Aeromonadaceae</taxon>
        <taxon>Oceanisphaera</taxon>
    </lineage>
</organism>
<keyword evidence="2 5" id="KW-0812">Transmembrane</keyword>
<feature type="domain" description="ABC transmembrane type-1" evidence="6">
    <location>
        <begin position="154"/>
        <end position="346"/>
    </location>
</feature>
<evidence type="ECO:0000313" key="8">
    <source>
        <dbReference type="Proteomes" id="UP000646152"/>
    </source>
</evidence>
<dbReference type="RefSeq" id="WP_188629326.1">
    <property type="nucleotide sequence ID" value="NZ_BMKE01000008.1"/>
</dbReference>
<feature type="transmembrane region" description="Helical" evidence="5">
    <location>
        <begin position="271"/>
        <end position="300"/>
    </location>
</feature>
<name>A0ABQ1IIM8_9GAMM</name>
<dbReference type="InterPro" id="IPR035906">
    <property type="entry name" value="MetI-like_sf"/>
</dbReference>
<reference evidence="8" key="1">
    <citation type="journal article" date="2019" name="Int. J. Syst. Evol. Microbiol.">
        <title>The Global Catalogue of Microorganisms (GCM) 10K type strain sequencing project: providing services to taxonomists for standard genome sequencing and annotation.</title>
        <authorList>
            <consortium name="The Broad Institute Genomics Platform"/>
            <consortium name="The Broad Institute Genome Sequencing Center for Infectious Disease"/>
            <person name="Wu L."/>
            <person name="Ma J."/>
        </authorList>
    </citation>
    <scope>NUCLEOTIDE SEQUENCE [LARGE SCALE GENOMIC DNA]</scope>
    <source>
        <strain evidence="8">CGMCC 1.15923</strain>
    </source>
</reference>
<dbReference type="EMBL" id="BMKE01000008">
    <property type="protein sequence ID" value="GGB41339.1"/>
    <property type="molecule type" value="Genomic_DNA"/>
</dbReference>
<accession>A0ABQ1IIM8</accession>
<dbReference type="Proteomes" id="UP000646152">
    <property type="component" value="Unassembled WGS sequence"/>
</dbReference>
<comment type="similarity">
    <text evidence="5">Belongs to the binding-protein-dependent transport system permease family.</text>
</comment>
<comment type="caution">
    <text evidence="7">The sequence shown here is derived from an EMBL/GenBank/DDBJ whole genome shotgun (WGS) entry which is preliminary data.</text>
</comment>
<evidence type="ECO:0000256" key="1">
    <source>
        <dbReference type="ARBA" id="ARBA00004651"/>
    </source>
</evidence>
<keyword evidence="5" id="KW-0813">Transport</keyword>
<gene>
    <name evidence="7" type="ORF">GCM10011502_13350</name>
</gene>
<dbReference type="Gene3D" id="1.10.3720.10">
    <property type="entry name" value="MetI-like"/>
    <property type="match status" value="1"/>
</dbReference>
<keyword evidence="3 5" id="KW-1133">Transmembrane helix</keyword>
<dbReference type="PANTHER" id="PTHR30325:SF0">
    <property type="entry name" value="INNER MEMBRANE ABC TRANSPORTER PERMEASE PROTEIN YEJE"/>
    <property type="match status" value="1"/>
</dbReference>
<evidence type="ECO:0000256" key="5">
    <source>
        <dbReference type="RuleBase" id="RU363032"/>
    </source>
</evidence>
<evidence type="ECO:0000259" key="6">
    <source>
        <dbReference type="PROSITE" id="PS50928"/>
    </source>
</evidence>
<dbReference type="SUPFAM" id="SSF161098">
    <property type="entry name" value="MetI-like"/>
    <property type="match status" value="1"/>
</dbReference>
<evidence type="ECO:0000256" key="3">
    <source>
        <dbReference type="ARBA" id="ARBA00022989"/>
    </source>
</evidence>
<evidence type="ECO:0000256" key="2">
    <source>
        <dbReference type="ARBA" id="ARBA00022692"/>
    </source>
</evidence>
<dbReference type="PROSITE" id="PS50928">
    <property type="entry name" value="ABC_TM1"/>
    <property type="match status" value="1"/>
</dbReference>
<sequence>MARLFSDLTHKKLRRFRSIRRGYYAFCLFMLMVLLALTAELWASNRALLVKYDGQLYFPTYGAVITGDTFGLDYQYETNYRELKAVFAQQLDANQANSDQEHNWVLLPIVPWSPYEQDYSTGSFPPTAPSLTQQHYLGTDNSGRDILARLVYGFRTAVGFAFIALTASYVIGVLLGCMMGFVGGKFDLLFQRFIEIWSQVPFLYVIMILVSLTQPNFMLFVGINVLFGWMGITWYMRTLTYKEKVRDYVLAARAQGAGLWRIIVHHILPNTLVMIVTLAPFTVVANISLLTALDYLGFGLAPPTPSWGELLRQGVNHLDAPWIVSSVVTAVSLVLITVSFIGEAIREAFDPKHFSRYE</sequence>
<dbReference type="Pfam" id="PF00528">
    <property type="entry name" value="BPD_transp_1"/>
    <property type="match status" value="1"/>
</dbReference>
<evidence type="ECO:0000256" key="4">
    <source>
        <dbReference type="ARBA" id="ARBA00023136"/>
    </source>
</evidence>
<dbReference type="PANTHER" id="PTHR30325">
    <property type="entry name" value="MEMBRANE COMPONENT OF ABC TRANSPORTER"/>
    <property type="match status" value="1"/>
</dbReference>
<evidence type="ECO:0000313" key="7">
    <source>
        <dbReference type="EMBL" id="GGB41339.1"/>
    </source>
</evidence>
<keyword evidence="8" id="KW-1185">Reference proteome</keyword>
<feature type="transmembrane region" description="Helical" evidence="5">
    <location>
        <begin position="217"/>
        <end position="236"/>
    </location>
</feature>
<proteinExistence type="inferred from homology"/>
<feature type="transmembrane region" description="Helical" evidence="5">
    <location>
        <begin position="21"/>
        <end position="43"/>
    </location>
</feature>
<feature type="transmembrane region" description="Helical" evidence="5">
    <location>
        <begin position="193"/>
        <end position="211"/>
    </location>
</feature>
<keyword evidence="4 5" id="KW-0472">Membrane</keyword>
<feature type="transmembrane region" description="Helical" evidence="5">
    <location>
        <begin position="157"/>
        <end position="181"/>
    </location>
</feature>
<comment type="subcellular location">
    <subcellularLocation>
        <location evidence="1 5">Cell membrane</location>
        <topology evidence="1 5">Multi-pass membrane protein</topology>
    </subcellularLocation>
</comment>
<protein>
    <submittedName>
        <fullName evidence="7">Peptide ABC transporter permease</fullName>
    </submittedName>
</protein>